<accession>A0AAV4NAD7</accession>
<evidence type="ECO:0000313" key="1">
    <source>
        <dbReference type="EMBL" id="GIX81772.1"/>
    </source>
</evidence>
<gene>
    <name evidence="1" type="ORF">CEXT_760821</name>
</gene>
<keyword evidence="2" id="KW-1185">Reference proteome</keyword>
<comment type="caution">
    <text evidence="1">The sequence shown here is derived from an EMBL/GenBank/DDBJ whole genome shotgun (WGS) entry which is preliminary data.</text>
</comment>
<dbReference type="Proteomes" id="UP001054945">
    <property type="component" value="Unassembled WGS sequence"/>
</dbReference>
<dbReference type="EMBL" id="BPLR01003164">
    <property type="protein sequence ID" value="GIX81772.1"/>
    <property type="molecule type" value="Genomic_DNA"/>
</dbReference>
<sequence>MTALPDSKKVFGTPVLSMVAWRIVPAQSATIHQIRETNGICGRTVLFKADVGYKLPGTSYFDLETYGGTFQLENCHTINKILKLT</sequence>
<proteinExistence type="predicted"/>
<name>A0AAV4NAD7_CAEEX</name>
<reference evidence="1 2" key="1">
    <citation type="submission" date="2021-06" db="EMBL/GenBank/DDBJ databases">
        <title>Caerostris extrusa draft genome.</title>
        <authorList>
            <person name="Kono N."/>
            <person name="Arakawa K."/>
        </authorList>
    </citation>
    <scope>NUCLEOTIDE SEQUENCE [LARGE SCALE GENOMIC DNA]</scope>
</reference>
<dbReference type="AlphaFoldDB" id="A0AAV4NAD7"/>
<evidence type="ECO:0000313" key="2">
    <source>
        <dbReference type="Proteomes" id="UP001054945"/>
    </source>
</evidence>
<protein>
    <submittedName>
        <fullName evidence="1">Uncharacterized protein</fullName>
    </submittedName>
</protein>
<organism evidence="1 2">
    <name type="scientific">Caerostris extrusa</name>
    <name type="common">Bark spider</name>
    <name type="synonym">Caerostris bankana</name>
    <dbReference type="NCBI Taxonomy" id="172846"/>
    <lineage>
        <taxon>Eukaryota</taxon>
        <taxon>Metazoa</taxon>
        <taxon>Ecdysozoa</taxon>
        <taxon>Arthropoda</taxon>
        <taxon>Chelicerata</taxon>
        <taxon>Arachnida</taxon>
        <taxon>Araneae</taxon>
        <taxon>Araneomorphae</taxon>
        <taxon>Entelegynae</taxon>
        <taxon>Araneoidea</taxon>
        <taxon>Araneidae</taxon>
        <taxon>Caerostris</taxon>
    </lineage>
</organism>